<dbReference type="Proteomes" id="UP000026960">
    <property type="component" value="Chromosome 8"/>
</dbReference>
<sequence>MTLEAQLTSIYYHLTLINQSTSTSSRSRRRPLRHTGHQARAPPPPLARALYRPSRRHGRGAPEPAAVVAPPGASSRPPAGASALRRQHAVRRHRFPCRLPTTDHGFVLLPGKLRQRRRKLLE</sequence>
<feature type="region of interest" description="Disordered" evidence="1">
    <location>
        <begin position="18"/>
        <end position="89"/>
    </location>
</feature>
<dbReference type="EnsemblPlants" id="OBART08G10520.1">
    <property type="protein sequence ID" value="OBART08G10520.1"/>
    <property type="gene ID" value="OBART08G10520"/>
</dbReference>
<dbReference type="AlphaFoldDB" id="A0A0D3GYY1"/>
<dbReference type="PaxDb" id="65489-OBART08G10520.1"/>
<accession>A0A0D3GYY1</accession>
<evidence type="ECO:0000313" key="3">
    <source>
        <dbReference type="Proteomes" id="UP000026960"/>
    </source>
</evidence>
<feature type="compositionally biased region" description="Basic residues" evidence="1">
    <location>
        <begin position="26"/>
        <end position="37"/>
    </location>
</feature>
<feature type="compositionally biased region" description="Low complexity" evidence="1">
    <location>
        <begin position="61"/>
        <end position="83"/>
    </location>
</feature>
<keyword evidence="3" id="KW-1185">Reference proteome</keyword>
<reference evidence="2" key="1">
    <citation type="journal article" date="2009" name="Rice">
        <title>De Novo Next Generation Sequencing of Plant Genomes.</title>
        <authorList>
            <person name="Rounsley S."/>
            <person name="Marri P.R."/>
            <person name="Yu Y."/>
            <person name="He R."/>
            <person name="Sisneros N."/>
            <person name="Goicoechea J.L."/>
            <person name="Lee S.J."/>
            <person name="Angelova A."/>
            <person name="Kudrna D."/>
            <person name="Luo M."/>
            <person name="Affourtit J."/>
            <person name="Desany B."/>
            <person name="Knight J."/>
            <person name="Niazi F."/>
            <person name="Egholm M."/>
            <person name="Wing R.A."/>
        </authorList>
    </citation>
    <scope>NUCLEOTIDE SEQUENCE [LARGE SCALE GENOMIC DNA]</scope>
    <source>
        <strain evidence="2">cv. IRGC 105608</strain>
    </source>
</reference>
<dbReference type="HOGENOM" id="CLU_2030291_0_0_1"/>
<proteinExistence type="predicted"/>
<name>A0A0D3GYY1_9ORYZ</name>
<organism evidence="2">
    <name type="scientific">Oryza barthii</name>
    <dbReference type="NCBI Taxonomy" id="65489"/>
    <lineage>
        <taxon>Eukaryota</taxon>
        <taxon>Viridiplantae</taxon>
        <taxon>Streptophyta</taxon>
        <taxon>Embryophyta</taxon>
        <taxon>Tracheophyta</taxon>
        <taxon>Spermatophyta</taxon>
        <taxon>Magnoliopsida</taxon>
        <taxon>Liliopsida</taxon>
        <taxon>Poales</taxon>
        <taxon>Poaceae</taxon>
        <taxon>BOP clade</taxon>
        <taxon>Oryzoideae</taxon>
        <taxon>Oryzeae</taxon>
        <taxon>Oryzinae</taxon>
        <taxon>Oryza</taxon>
    </lineage>
</organism>
<evidence type="ECO:0000313" key="2">
    <source>
        <dbReference type="EnsemblPlants" id="OBART08G10520.1"/>
    </source>
</evidence>
<reference evidence="2" key="2">
    <citation type="submission" date="2015-03" db="UniProtKB">
        <authorList>
            <consortium name="EnsemblPlants"/>
        </authorList>
    </citation>
    <scope>IDENTIFICATION</scope>
</reference>
<evidence type="ECO:0000256" key="1">
    <source>
        <dbReference type="SAM" id="MobiDB-lite"/>
    </source>
</evidence>
<protein>
    <submittedName>
        <fullName evidence="2">Uncharacterized protein</fullName>
    </submittedName>
</protein>
<dbReference type="Gramene" id="OBART08G10520.1">
    <property type="protein sequence ID" value="OBART08G10520.1"/>
    <property type="gene ID" value="OBART08G10520"/>
</dbReference>